<proteinExistence type="predicted"/>
<organism evidence="1 2">
    <name type="scientific">Desertifilum tharense IPPAS B-1220</name>
    <dbReference type="NCBI Taxonomy" id="1781255"/>
    <lineage>
        <taxon>Bacteria</taxon>
        <taxon>Bacillati</taxon>
        <taxon>Cyanobacteriota</taxon>
        <taxon>Cyanophyceae</taxon>
        <taxon>Desertifilales</taxon>
        <taxon>Desertifilaceae</taxon>
        <taxon>Desertifilum</taxon>
    </lineage>
</organism>
<dbReference type="Proteomes" id="UP000095472">
    <property type="component" value="Chromosome"/>
</dbReference>
<evidence type="ECO:0000313" key="2">
    <source>
        <dbReference type="Proteomes" id="UP000095472"/>
    </source>
</evidence>
<protein>
    <submittedName>
        <fullName evidence="1">Uncharacterized protein</fullName>
    </submittedName>
</protein>
<reference evidence="1 2" key="1">
    <citation type="journal article" date="2016" name="Genome Announc.">
        <title>Draft Genome Sequence of the Thermotolerant Cyanobacterium Desertifilum sp. IPPAS B-1220.</title>
        <authorList>
            <person name="Mironov K.S."/>
            <person name="Sinetova M.A."/>
            <person name="Bolatkhan K."/>
            <person name="Zayadan B.K."/>
            <person name="Ustinova V.V."/>
            <person name="Kupriyanova E.V."/>
            <person name="Skrypnik A.N."/>
            <person name="Gogoleva N.E."/>
            <person name="Gogolev Y.V."/>
            <person name="Los D.A."/>
        </authorList>
    </citation>
    <scope>NUCLEOTIDE SEQUENCE [LARGE SCALE GENOMIC DNA]</scope>
    <source>
        <strain evidence="1 2">IPPAS B-1220</strain>
    </source>
</reference>
<evidence type="ECO:0000313" key="1">
    <source>
        <dbReference type="EMBL" id="XPM63616.1"/>
    </source>
</evidence>
<gene>
    <name evidence="1" type="ORF">BH720_030880</name>
</gene>
<accession>A0ACD5GTY0</accession>
<dbReference type="EMBL" id="CP182909">
    <property type="protein sequence ID" value="XPM63616.1"/>
    <property type="molecule type" value="Genomic_DNA"/>
</dbReference>
<sequence length="51" mass="5305">MKSKRIGGNVVELIDLLVNLAIQGLNLSADRGGLGGAELGVKFEKAVNLVN</sequence>
<name>A0ACD5GTY0_9CYAN</name>
<keyword evidence="2" id="KW-1185">Reference proteome</keyword>